<evidence type="ECO:0000256" key="3">
    <source>
        <dbReference type="ARBA" id="ARBA00023163"/>
    </source>
</evidence>
<dbReference type="SUPFAM" id="SSF100950">
    <property type="entry name" value="NagB/RpiA/CoA transferase-like"/>
    <property type="match status" value="1"/>
</dbReference>
<evidence type="ECO:0000313" key="6">
    <source>
        <dbReference type="Proteomes" id="UP000313849"/>
    </source>
</evidence>
<dbReference type="SUPFAM" id="SSF46785">
    <property type="entry name" value="Winged helix' DNA-binding domain"/>
    <property type="match status" value="1"/>
</dbReference>
<dbReference type="GO" id="GO:0003700">
    <property type="term" value="F:DNA-binding transcription factor activity"/>
    <property type="evidence" value="ECO:0007669"/>
    <property type="project" value="InterPro"/>
</dbReference>
<dbReference type="AlphaFoldDB" id="A0A5C5B8Q2"/>
<comment type="caution">
    <text evidence="5">The sequence shown here is derived from an EMBL/GenBank/DDBJ whole genome shotgun (WGS) entry which is preliminary data.</text>
</comment>
<dbReference type="Pfam" id="PF08220">
    <property type="entry name" value="HTH_DeoR"/>
    <property type="match status" value="1"/>
</dbReference>
<sequence length="321" mass="32889">MERVRRRLHRREDAGTGIGHWCIFSGRSVGTANRPTAWCAHLRGRVGSWGLPARDGTISTVDAPLLADQRRALIRAQVAREGAVRVADLTESLGVSEMTVRRDIAALADEGVLARVHGGAVATRTAAEPAFAEKAERSFAEKAAIAQAVAALIEPGTSLGITAGTTTAAAARAIAALPHVATLSVLTNSLPATEALLAADPRPALTVTGGEPTPSAALVGPLAEAACRDFHLDVLVLGVSGMSLAAGLTSPNTLEVATLQAFVAAAGRVVVAADSAKWGTAALRTIARWDAVDVLVTDDALPADAIEALGGVEVRTVSAHP</sequence>
<keyword evidence="6" id="KW-1185">Reference proteome</keyword>
<dbReference type="GO" id="GO:0003677">
    <property type="term" value="F:DNA binding"/>
    <property type="evidence" value="ECO:0007669"/>
    <property type="project" value="UniProtKB-KW"/>
</dbReference>
<dbReference type="InterPro" id="IPR037171">
    <property type="entry name" value="NagB/RpiA_transferase-like"/>
</dbReference>
<reference evidence="5 6" key="1">
    <citation type="submission" date="2019-06" db="EMBL/GenBank/DDBJ databases">
        <title>Draft genome sequence of Miniimonas arenae KCTC 19750T isolated from sea sand.</title>
        <authorList>
            <person name="Park S.-J."/>
        </authorList>
    </citation>
    <scope>NUCLEOTIDE SEQUENCE [LARGE SCALE GENOMIC DNA]</scope>
    <source>
        <strain evidence="5 6">KCTC 19750</strain>
    </source>
</reference>
<dbReference type="SMART" id="SM01134">
    <property type="entry name" value="DeoRC"/>
    <property type="match status" value="1"/>
</dbReference>
<dbReference type="SMART" id="SM00420">
    <property type="entry name" value="HTH_DEOR"/>
    <property type="match status" value="1"/>
</dbReference>
<dbReference type="InterPro" id="IPR050313">
    <property type="entry name" value="Carb_Metab_HTH_regulators"/>
</dbReference>
<keyword evidence="3" id="KW-0804">Transcription</keyword>
<accession>A0A5C5B8Q2</accession>
<evidence type="ECO:0000313" key="5">
    <source>
        <dbReference type="EMBL" id="TNU73258.1"/>
    </source>
</evidence>
<dbReference type="PANTHER" id="PTHR30363:SF44">
    <property type="entry name" value="AGA OPERON TRANSCRIPTIONAL REPRESSOR-RELATED"/>
    <property type="match status" value="1"/>
</dbReference>
<dbReference type="OrthoDB" id="7688673at2"/>
<organism evidence="5 6">
    <name type="scientific">Miniimonas arenae</name>
    <dbReference type="NCBI Taxonomy" id="676201"/>
    <lineage>
        <taxon>Bacteria</taxon>
        <taxon>Bacillati</taxon>
        <taxon>Actinomycetota</taxon>
        <taxon>Actinomycetes</taxon>
        <taxon>Micrococcales</taxon>
        <taxon>Beutenbergiaceae</taxon>
        <taxon>Miniimonas</taxon>
    </lineage>
</organism>
<dbReference type="PROSITE" id="PS51000">
    <property type="entry name" value="HTH_DEOR_2"/>
    <property type="match status" value="1"/>
</dbReference>
<dbReference type="InterPro" id="IPR001034">
    <property type="entry name" value="DeoR_HTH"/>
</dbReference>
<dbReference type="PROSITE" id="PS00894">
    <property type="entry name" value="HTH_DEOR_1"/>
    <property type="match status" value="1"/>
</dbReference>
<dbReference type="InterPro" id="IPR036388">
    <property type="entry name" value="WH-like_DNA-bd_sf"/>
</dbReference>
<dbReference type="PRINTS" id="PR00037">
    <property type="entry name" value="HTHLACR"/>
</dbReference>
<dbReference type="InterPro" id="IPR036390">
    <property type="entry name" value="WH_DNA-bd_sf"/>
</dbReference>
<dbReference type="InterPro" id="IPR018356">
    <property type="entry name" value="Tscrpt_reg_HTH_DeoR_CS"/>
</dbReference>
<name>A0A5C5B8Q2_9MICO</name>
<keyword evidence="1" id="KW-0805">Transcription regulation</keyword>
<proteinExistence type="predicted"/>
<gene>
    <name evidence="5" type="ORF">FH969_12340</name>
</gene>
<feature type="domain" description="HTH deoR-type" evidence="4">
    <location>
        <begin position="67"/>
        <end position="122"/>
    </location>
</feature>
<dbReference type="EMBL" id="VENP01000055">
    <property type="protein sequence ID" value="TNU73258.1"/>
    <property type="molecule type" value="Genomic_DNA"/>
</dbReference>
<dbReference type="Pfam" id="PF00455">
    <property type="entry name" value="DeoRC"/>
    <property type="match status" value="1"/>
</dbReference>
<evidence type="ECO:0000259" key="4">
    <source>
        <dbReference type="PROSITE" id="PS51000"/>
    </source>
</evidence>
<keyword evidence="2" id="KW-0238">DNA-binding</keyword>
<dbReference type="Proteomes" id="UP000313849">
    <property type="component" value="Unassembled WGS sequence"/>
</dbReference>
<evidence type="ECO:0000256" key="2">
    <source>
        <dbReference type="ARBA" id="ARBA00023125"/>
    </source>
</evidence>
<dbReference type="PANTHER" id="PTHR30363">
    <property type="entry name" value="HTH-TYPE TRANSCRIPTIONAL REGULATOR SRLR-RELATED"/>
    <property type="match status" value="1"/>
</dbReference>
<protein>
    <submittedName>
        <fullName evidence="5">DeoR/GlpR transcriptional regulator</fullName>
    </submittedName>
</protein>
<dbReference type="Gene3D" id="3.40.50.1360">
    <property type="match status" value="1"/>
</dbReference>
<dbReference type="InterPro" id="IPR014036">
    <property type="entry name" value="DeoR-like_C"/>
</dbReference>
<dbReference type="Gene3D" id="1.10.10.10">
    <property type="entry name" value="Winged helix-like DNA-binding domain superfamily/Winged helix DNA-binding domain"/>
    <property type="match status" value="1"/>
</dbReference>
<evidence type="ECO:0000256" key="1">
    <source>
        <dbReference type="ARBA" id="ARBA00023015"/>
    </source>
</evidence>